<dbReference type="RefSeq" id="WP_157341787.1">
    <property type="nucleotide sequence ID" value="NZ_WQNF01000003.1"/>
</dbReference>
<dbReference type="PIRSF" id="PIRSF000331">
    <property type="entry name" value="HpaA_HpaB"/>
    <property type="match status" value="1"/>
</dbReference>
<feature type="binding site" evidence="4">
    <location>
        <position position="208"/>
    </location>
    <ligand>
        <name>FAD</name>
        <dbReference type="ChEBI" id="CHEBI:57692"/>
    </ligand>
</feature>
<evidence type="ECO:0000256" key="1">
    <source>
        <dbReference type="ARBA" id="ARBA00022630"/>
    </source>
</evidence>
<dbReference type="GO" id="GO:0016627">
    <property type="term" value="F:oxidoreductase activity, acting on the CH-CH group of donors"/>
    <property type="evidence" value="ECO:0007669"/>
    <property type="project" value="InterPro"/>
</dbReference>
<dbReference type="AlphaFoldDB" id="A0A844SG18"/>
<feature type="domain" description="HpaB/PvcC/4-BUDH C-terminal" evidence="5">
    <location>
        <begin position="299"/>
        <end position="496"/>
    </location>
</feature>
<gene>
    <name evidence="7" type="ORF">GPL21_06115</name>
</gene>
<dbReference type="EMBL" id="WQNF01000003">
    <property type="protein sequence ID" value="MVT64687.1"/>
    <property type="molecule type" value="Genomic_DNA"/>
</dbReference>
<dbReference type="PANTHER" id="PTHR36117">
    <property type="entry name" value="4-HYDROXYPHENYLACETATE 3-MONOOXYGENASE-RELATED"/>
    <property type="match status" value="1"/>
</dbReference>
<feature type="domain" description="HpaB/PvcC/4-BUDH N-terminal" evidence="6">
    <location>
        <begin position="27"/>
        <end position="291"/>
    </location>
</feature>
<dbReference type="PANTHER" id="PTHR36117:SF3">
    <property type="entry name" value="4-HYDROXYPHENYLACETATE 3-MONOOXYGENASE-RELATED"/>
    <property type="match status" value="1"/>
</dbReference>
<dbReference type="Gene3D" id="1.10.3140.10">
    <property type="entry name" value="4-hydroxybutyryl-coa dehydratase, domain 1"/>
    <property type="match status" value="1"/>
</dbReference>
<dbReference type="InterPro" id="IPR046373">
    <property type="entry name" value="Acyl-CoA_Oxase/DH_mid-dom_sf"/>
</dbReference>
<protein>
    <submittedName>
        <fullName evidence="7">4-hydroxybutyryl-CoA dehydratase</fullName>
    </submittedName>
</protein>
<evidence type="ECO:0000259" key="6">
    <source>
        <dbReference type="Pfam" id="PF11794"/>
    </source>
</evidence>
<reference evidence="7 8" key="1">
    <citation type="submission" date="2019-12" db="EMBL/GenBank/DDBJ databases">
        <title>Draft genome sequences Bradyrhizobium cajani AMBPC1010, Bradyrhizobium pachyrhizi AMBPC1040 and Bradyrhizobium yuanmingense ALSPC3051, three plant growth promoting strains isolated from nodules of Cajanus cajan L. in Dominican Republic.</title>
        <authorList>
            <person name="Flores-Felix J.D."/>
            <person name="Araujo J."/>
            <person name="Diaz-Alcantara C."/>
            <person name="Gonzalez-Andres F."/>
            <person name="Velazquez E."/>
        </authorList>
    </citation>
    <scope>NUCLEOTIDE SEQUENCE [LARGE SCALE GENOMIC DNA]</scope>
    <source>
        <strain evidence="7 8">1040</strain>
    </source>
</reference>
<dbReference type="InterPro" id="IPR024674">
    <property type="entry name" value="HpaB/PvcC/4-BUDH_N"/>
</dbReference>
<dbReference type="SUPFAM" id="SSF56645">
    <property type="entry name" value="Acyl-CoA dehydrogenase NM domain-like"/>
    <property type="match status" value="1"/>
</dbReference>
<evidence type="ECO:0000313" key="8">
    <source>
        <dbReference type="Proteomes" id="UP000436468"/>
    </source>
</evidence>
<evidence type="ECO:0000313" key="7">
    <source>
        <dbReference type="EMBL" id="MVT64687.1"/>
    </source>
</evidence>
<accession>A0A844SG18</accession>
<evidence type="ECO:0000256" key="4">
    <source>
        <dbReference type="PIRSR" id="PIRSR000331-2"/>
    </source>
</evidence>
<evidence type="ECO:0000256" key="2">
    <source>
        <dbReference type="ARBA" id="ARBA00022827"/>
    </source>
</evidence>
<evidence type="ECO:0000256" key="3">
    <source>
        <dbReference type="ARBA" id="ARBA00023002"/>
    </source>
</evidence>
<dbReference type="InterPro" id="IPR036250">
    <property type="entry name" value="AcylCo_DH-like_C"/>
</dbReference>
<organism evidence="7 8">
    <name type="scientific">Bradyrhizobium pachyrhizi</name>
    <dbReference type="NCBI Taxonomy" id="280333"/>
    <lineage>
        <taxon>Bacteria</taxon>
        <taxon>Pseudomonadati</taxon>
        <taxon>Pseudomonadota</taxon>
        <taxon>Alphaproteobacteria</taxon>
        <taxon>Hyphomicrobiales</taxon>
        <taxon>Nitrobacteraceae</taxon>
        <taxon>Bradyrhizobium</taxon>
    </lineage>
</organism>
<dbReference type="Pfam" id="PF11794">
    <property type="entry name" value="HpaB_N"/>
    <property type="match status" value="1"/>
</dbReference>
<comment type="caution">
    <text evidence="7">The sequence shown here is derived from an EMBL/GenBank/DDBJ whole genome shotgun (WGS) entry which is preliminary data.</text>
</comment>
<dbReference type="Pfam" id="PF03241">
    <property type="entry name" value="HpaB"/>
    <property type="match status" value="1"/>
</dbReference>
<sequence length="503" mass="55157">MASSKQATQQSADALWKDFSHPLTSAQDYINSLRGRRLNVFFRGEPVEEPVDDPVIFPSINAMAETYRLACEQQDLASVPVGNTGRTSRFLHVPVTPADLAAKHEMQRELGRRTGTCFQRCVGLDAISACHSITFDTDQTCGTSYHPRFLAFLTRAQAANVVIGGAMTDPKGDRSRAPHQQTDPDMFLHVVRREEDGIYVSGAKMHQTGAINSHWLLVMPTMRLTEADRDWAVVGAVRADSPGLTYILGRQTNDTRSVDGGSLDAGNAGFAGQEALIVFDRVFIPHEHVFMDGEWQMASSLVERFTTYHRSSYVCKTGLGDVLIGAAAEAASQNGVENASHIRDRLVEMTHLNETVYSSCVAGAYRALKAPSGAVYNDPMLSNVAKHNVTRFPFEIARLAQDIAGGLVATMPSERDLLNNVTGPLIRKFLKGRDGVDTVDRMRILRLIENMTIGRNAVGYLTESLHGAGSPQAQRVQIARAMEIESKRAFARNLAGVRPKAEE</sequence>
<name>A0A844SG18_9BRAD</name>
<dbReference type="Gene3D" id="2.40.110.10">
    <property type="entry name" value="Butyryl-CoA Dehydrogenase, subunit A, domain 2"/>
    <property type="match status" value="1"/>
</dbReference>
<dbReference type="InterPro" id="IPR009100">
    <property type="entry name" value="AcylCoA_DH/oxidase_NM_dom_sf"/>
</dbReference>
<proteinExistence type="predicted"/>
<keyword evidence="1" id="KW-0285">Flavoprotein</keyword>
<dbReference type="InterPro" id="IPR024719">
    <property type="entry name" value="HpaB/PvcC/4-BUDH_C"/>
</dbReference>
<dbReference type="Proteomes" id="UP000436468">
    <property type="component" value="Unassembled WGS sequence"/>
</dbReference>
<keyword evidence="3" id="KW-0560">Oxidoreductase</keyword>
<keyword evidence="8" id="KW-1185">Reference proteome</keyword>
<evidence type="ECO:0000259" key="5">
    <source>
        <dbReference type="Pfam" id="PF03241"/>
    </source>
</evidence>
<dbReference type="SUPFAM" id="SSF47203">
    <property type="entry name" value="Acyl-CoA dehydrogenase C-terminal domain-like"/>
    <property type="match status" value="1"/>
</dbReference>
<keyword evidence="2 4" id="KW-0274">FAD</keyword>
<dbReference type="InterPro" id="IPR004925">
    <property type="entry name" value="HpaB/PvcC/4-BUDH"/>
</dbReference>
<dbReference type="Gene3D" id="1.20.140.10">
    <property type="entry name" value="Butyryl-CoA Dehydrogenase, subunit A, domain 3"/>
    <property type="match status" value="1"/>
</dbReference>